<keyword evidence="7" id="KW-0573">Peptidoglycan synthesis</keyword>
<dbReference type="InterPro" id="IPR005311">
    <property type="entry name" value="PBP_dimer"/>
</dbReference>
<dbReference type="InterPro" id="IPR012338">
    <property type="entry name" value="Beta-lactam/transpept-like"/>
</dbReference>
<evidence type="ECO:0000256" key="4">
    <source>
        <dbReference type="ARBA" id="ARBA00022645"/>
    </source>
</evidence>
<proteinExistence type="predicted"/>
<dbReference type="SUPFAM" id="SSF56519">
    <property type="entry name" value="Penicillin binding protein dimerisation domain"/>
    <property type="match status" value="1"/>
</dbReference>
<name>A0A2X2SNF2_CAPOC</name>
<evidence type="ECO:0000256" key="1">
    <source>
        <dbReference type="ARBA" id="ARBA00004167"/>
    </source>
</evidence>
<evidence type="ECO:0000256" key="5">
    <source>
        <dbReference type="ARBA" id="ARBA00022692"/>
    </source>
</evidence>
<evidence type="ECO:0000313" key="15">
    <source>
        <dbReference type="Proteomes" id="UP000250169"/>
    </source>
</evidence>
<evidence type="ECO:0000256" key="10">
    <source>
        <dbReference type="ARBA" id="ARBA00023316"/>
    </source>
</evidence>
<accession>A0A2X2SNF2</accession>
<keyword evidence="9 11" id="KW-0472">Membrane</keyword>
<evidence type="ECO:0000259" key="12">
    <source>
        <dbReference type="Pfam" id="PF00905"/>
    </source>
</evidence>
<dbReference type="GO" id="GO:0008658">
    <property type="term" value="F:penicillin binding"/>
    <property type="evidence" value="ECO:0007669"/>
    <property type="project" value="InterPro"/>
</dbReference>
<dbReference type="InterPro" id="IPR001460">
    <property type="entry name" value="PCN-bd_Tpept"/>
</dbReference>
<keyword evidence="10" id="KW-0961">Cell wall biogenesis/degradation</keyword>
<keyword evidence="3" id="KW-1003">Cell membrane</keyword>
<dbReference type="Gene3D" id="3.40.710.10">
    <property type="entry name" value="DD-peptidase/beta-lactamase superfamily"/>
    <property type="match status" value="1"/>
</dbReference>
<feature type="domain" description="Penicillin-binding protein dimerisation" evidence="13">
    <location>
        <begin position="46"/>
        <end position="210"/>
    </location>
</feature>
<dbReference type="GO" id="GO:0009252">
    <property type="term" value="P:peptidoglycan biosynthetic process"/>
    <property type="evidence" value="ECO:0007669"/>
    <property type="project" value="UniProtKB-KW"/>
</dbReference>
<evidence type="ECO:0000256" key="11">
    <source>
        <dbReference type="SAM" id="Phobius"/>
    </source>
</evidence>
<dbReference type="GO" id="GO:0008360">
    <property type="term" value="P:regulation of cell shape"/>
    <property type="evidence" value="ECO:0007669"/>
    <property type="project" value="UniProtKB-KW"/>
</dbReference>
<dbReference type="Pfam" id="PF03717">
    <property type="entry name" value="PBP_dimer"/>
    <property type="match status" value="1"/>
</dbReference>
<sequence>MRKYLLPIIILFVAVVFLVRLFFLQVIFHEENTGIDNIAIETVYDYPERGYIYDRNGELLVSNQPAYDVMVVPSEVKTLDTLELCGLLEISKEEFRERLIKASDYSRKKPSVIVHQLSKDDYAVLQEKLRKFQGFYIQKRMLRSYLTHNAGNVLGYISEVNEWELKKNPYYLAGELIGRSGVEKQYEEFLRGKKGVQFFQKDKHNAAIERYKNGAMDTLPITGQPLQLTIDINLQAYGEMLMQHKHGGIVAIEPKTGEILALISAPTFDPALLVGRERSKNYTALYNDSIAKPLYDRTLLAEYPPGSPFKVINALIGLQEGVITPGSVFSCGGGYRFGGRIMRCHCGRSSNDLLHGIAFSCNSYFANTYKRAIDMKTTSAVGMDKWNAHVRSFGLGSFLGADLPTGRAGKVPNTALYDKQYGKGRWNGTTNISNAIGQGELLTTPIQLANVMAAIANRGYYYTPHIVKK</sequence>
<gene>
    <name evidence="14" type="primary">ftsI</name>
    <name evidence="14" type="ORF">NCTC11545_01884</name>
</gene>
<dbReference type="AlphaFoldDB" id="A0A2X2SNF2"/>
<keyword evidence="14" id="KW-0808">Transferase</keyword>
<evidence type="ECO:0000256" key="2">
    <source>
        <dbReference type="ARBA" id="ARBA00004236"/>
    </source>
</evidence>
<keyword evidence="5 11" id="KW-0812">Transmembrane</keyword>
<dbReference type="PANTHER" id="PTHR30627">
    <property type="entry name" value="PEPTIDOGLYCAN D,D-TRANSPEPTIDASE"/>
    <property type="match status" value="1"/>
</dbReference>
<feature type="transmembrane region" description="Helical" evidence="11">
    <location>
        <begin position="5"/>
        <end position="28"/>
    </location>
</feature>
<dbReference type="GO" id="GO:0005886">
    <property type="term" value="C:plasma membrane"/>
    <property type="evidence" value="ECO:0007669"/>
    <property type="project" value="UniProtKB-SubCell"/>
</dbReference>
<dbReference type="GO" id="GO:0071972">
    <property type="term" value="F:peptidoglycan L,D-transpeptidase activity"/>
    <property type="evidence" value="ECO:0007669"/>
    <property type="project" value="TreeGrafter"/>
</dbReference>
<keyword evidence="4" id="KW-0378">Hydrolase</keyword>
<dbReference type="EMBL" id="UAVS01000006">
    <property type="protein sequence ID" value="SQA94692.1"/>
    <property type="molecule type" value="Genomic_DNA"/>
</dbReference>
<evidence type="ECO:0000259" key="13">
    <source>
        <dbReference type="Pfam" id="PF03717"/>
    </source>
</evidence>
<evidence type="ECO:0000256" key="8">
    <source>
        <dbReference type="ARBA" id="ARBA00022989"/>
    </source>
</evidence>
<keyword evidence="6" id="KW-0133">Cell shape</keyword>
<dbReference type="Pfam" id="PF00905">
    <property type="entry name" value="Transpeptidase"/>
    <property type="match status" value="1"/>
</dbReference>
<evidence type="ECO:0000256" key="9">
    <source>
        <dbReference type="ARBA" id="ARBA00023136"/>
    </source>
</evidence>
<dbReference type="Gene3D" id="3.30.1390.30">
    <property type="entry name" value="Penicillin-binding protein 2a, domain 3"/>
    <property type="match status" value="1"/>
</dbReference>
<keyword evidence="14" id="KW-0328">Glycosyltransferase</keyword>
<dbReference type="InterPro" id="IPR050515">
    <property type="entry name" value="Beta-lactam/transpept"/>
</dbReference>
<keyword evidence="8 11" id="KW-1133">Transmembrane helix</keyword>
<protein>
    <submittedName>
        <fullName evidence="14">Peptidoglycan synthase FtsI</fullName>
        <ecNumber evidence="14">2.4.1.129</ecNumber>
    </submittedName>
</protein>
<dbReference type="Proteomes" id="UP000250169">
    <property type="component" value="Unassembled WGS sequence"/>
</dbReference>
<dbReference type="EC" id="2.4.1.129" evidence="14"/>
<dbReference type="Gene3D" id="3.90.1310.10">
    <property type="entry name" value="Penicillin-binding protein 2a (Domain 2)"/>
    <property type="match status" value="1"/>
</dbReference>
<evidence type="ECO:0000313" key="14">
    <source>
        <dbReference type="EMBL" id="SQA94692.1"/>
    </source>
</evidence>
<comment type="subcellular location">
    <subcellularLocation>
        <location evidence="2">Cell membrane</location>
    </subcellularLocation>
    <subcellularLocation>
        <location evidence="1">Membrane</location>
        <topology evidence="1">Single-pass membrane protein</topology>
    </subcellularLocation>
</comment>
<dbReference type="InterPro" id="IPR036138">
    <property type="entry name" value="PBP_dimer_sf"/>
</dbReference>
<dbReference type="PANTHER" id="PTHR30627:SF2">
    <property type="entry name" value="PEPTIDOGLYCAN D,D-TRANSPEPTIDASE MRDA"/>
    <property type="match status" value="1"/>
</dbReference>
<dbReference type="GO" id="GO:0071555">
    <property type="term" value="P:cell wall organization"/>
    <property type="evidence" value="ECO:0007669"/>
    <property type="project" value="UniProtKB-KW"/>
</dbReference>
<dbReference type="SUPFAM" id="SSF56601">
    <property type="entry name" value="beta-lactamase/transpeptidase-like"/>
    <property type="match status" value="1"/>
</dbReference>
<dbReference type="GO" id="GO:0016757">
    <property type="term" value="F:glycosyltransferase activity"/>
    <property type="evidence" value="ECO:0007669"/>
    <property type="project" value="UniProtKB-KW"/>
</dbReference>
<evidence type="ECO:0000256" key="6">
    <source>
        <dbReference type="ARBA" id="ARBA00022960"/>
    </source>
</evidence>
<reference evidence="14 15" key="1">
    <citation type="submission" date="2018-06" db="EMBL/GenBank/DDBJ databases">
        <authorList>
            <consortium name="Pathogen Informatics"/>
            <person name="Doyle S."/>
        </authorList>
    </citation>
    <scope>NUCLEOTIDE SEQUENCE [LARGE SCALE GENOMIC DNA]</scope>
    <source>
        <strain evidence="14 15">NCTC11545</strain>
    </source>
</reference>
<evidence type="ECO:0000256" key="3">
    <source>
        <dbReference type="ARBA" id="ARBA00022475"/>
    </source>
</evidence>
<keyword evidence="4" id="KW-0645">Protease</keyword>
<keyword evidence="4" id="KW-0121">Carboxypeptidase</keyword>
<feature type="domain" description="Penicillin-binding protein transpeptidase" evidence="12">
    <location>
        <begin position="247"/>
        <end position="468"/>
    </location>
</feature>
<organism evidence="14 15">
    <name type="scientific">Capnocytophaga ochracea</name>
    <dbReference type="NCBI Taxonomy" id="1018"/>
    <lineage>
        <taxon>Bacteria</taxon>
        <taxon>Pseudomonadati</taxon>
        <taxon>Bacteroidota</taxon>
        <taxon>Flavobacteriia</taxon>
        <taxon>Flavobacteriales</taxon>
        <taxon>Flavobacteriaceae</taxon>
        <taxon>Capnocytophaga</taxon>
    </lineage>
</organism>
<evidence type="ECO:0000256" key="7">
    <source>
        <dbReference type="ARBA" id="ARBA00022984"/>
    </source>
</evidence>